<evidence type="ECO:0000313" key="1">
    <source>
        <dbReference type="EMBL" id="KKS13689.1"/>
    </source>
</evidence>
<evidence type="ECO:0008006" key="3">
    <source>
        <dbReference type="Google" id="ProtNLM"/>
    </source>
</evidence>
<evidence type="ECO:0000313" key="2">
    <source>
        <dbReference type="Proteomes" id="UP000034753"/>
    </source>
</evidence>
<accession>A0A0G0WLR4</accession>
<organism evidence="1 2">
    <name type="scientific">Candidatus Daviesbacteria bacterium GW2011_GWB1_41_5</name>
    <dbReference type="NCBI Taxonomy" id="1618429"/>
    <lineage>
        <taxon>Bacteria</taxon>
        <taxon>Candidatus Daviesiibacteriota</taxon>
    </lineage>
</organism>
<dbReference type="InterPro" id="IPR029056">
    <property type="entry name" value="Ribokinase-like"/>
</dbReference>
<dbReference type="Proteomes" id="UP000034753">
    <property type="component" value="Unassembled WGS sequence"/>
</dbReference>
<protein>
    <recommendedName>
        <fullName evidence="3">Pyridoxal kinase</fullName>
    </recommendedName>
</protein>
<gene>
    <name evidence="1" type="ORF">UU67_C0020G0010</name>
</gene>
<dbReference type="Gene3D" id="3.40.1190.20">
    <property type="match status" value="1"/>
</dbReference>
<reference evidence="1 2" key="1">
    <citation type="journal article" date="2015" name="Nature">
        <title>rRNA introns, odd ribosomes, and small enigmatic genomes across a large radiation of phyla.</title>
        <authorList>
            <person name="Brown C.T."/>
            <person name="Hug L.A."/>
            <person name="Thomas B.C."/>
            <person name="Sharon I."/>
            <person name="Castelle C.J."/>
            <person name="Singh A."/>
            <person name="Wilkins M.J."/>
            <person name="Williams K.H."/>
            <person name="Banfield J.F."/>
        </authorList>
    </citation>
    <scope>NUCLEOTIDE SEQUENCE [LARGE SCALE GENOMIC DNA]</scope>
</reference>
<name>A0A0G0WLR4_9BACT</name>
<sequence>MERILTVHDLSCYGTASLGLAIPVLTAMGHEVIALPSVILSSTTDIDNDPIILETTSWMHKVVERWKERNLIFDAIYTG</sequence>
<dbReference type="SUPFAM" id="SSF53613">
    <property type="entry name" value="Ribokinase-like"/>
    <property type="match status" value="1"/>
</dbReference>
<dbReference type="AlphaFoldDB" id="A0A0G0WLR4"/>
<comment type="caution">
    <text evidence="1">The sequence shown here is derived from an EMBL/GenBank/DDBJ whole genome shotgun (WGS) entry which is preliminary data.</text>
</comment>
<proteinExistence type="predicted"/>
<dbReference type="EMBL" id="LCBN01000020">
    <property type="protein sequence ID" value="KKS13689.1"/>
    <property type="molecule type" value="Genomic_DNA"/>
</dbReference>